<evidence type="ECO:0000313" key="1">
    <source>
        <dbReference type="EMBL" id="CAD7234486.1"/>
    </source>
</evidence>
<dbReference type="Pfam" id="PF00059">
    <property type="entry name" value="Lectin_C"/>
    <property type="match status" value="1"/>
</dbReference>
<dbReference type="OrthoDB" id="6349141at2759"/>
<dbReference type="CDD" id="cd00037">
    <property type="entry name" value="CLECT"/>
    <property type="match status" value="1"/>
</dbReference>
<accession>A0A7R8WSZ1</accession>
<sequence length="322" mass="36396">SPSFAVEWIDLSNGTELPILCEIPANPPPVELVCPEGFFILGDSCYAVFDGEAMSWDNAQTFCRSLATAGRLVEFETLEELDLVKRHLLEGDYEGYGYWIGAEEVRDTTIFKWASSGNFVAFHDWYPGEPNDDASGDAIFLRRDDNWQWIDASKSNLRYSICETPAIEYPRVSPPLLPPHPMPWGASLDRRALIGESPVSPRSIEEEKFCVYMWVLRWSNCLWSRMSSLPWSTRHSKTLCTIPCQYIRFLRWVHFHGSPGTLPDSHCTGVVAICRSLRLPLQRQTVARFNGVLPSSLFSSCHRAAAWLWDVAALVSPVFSAV</sequence>
<dbReference type="EMBL" id="OB668837">
    <property type="protein sequence ID" value="CAD7234486.1"/>
    <property type="molecule type" value="Genomic_DNA"/>
</dbReference>
<dbReference type="SUPFAM" id="SSF56436">
    <property type="entry name" value="C-type lectin-like"/>
    <property type="match status" value="1"/>
</dbReference>
<dbReference type="PROSITE" id="PS50041">
    <property type="entry name" value="C_TYPE_LECTIN_2"/>
    <property type="match status" value="1"/>
</dbReference>
<organism evidence="1">
    <name type="scientific">Cyprideis torosa</name>
    <dbReference type="NCBI Taxonomy" id="163714"/>
    <lineage>
        <taxon>Eukaryota</taxon>
        <taxon>Metazoa</taxon>
        <taxon>Ecdysozoa</taxon>
        <taxon>Arthropoda</taxon>
        <taxon>Crustacea</taxon>
        <taxon>Oligostraca</taxon>
        <taxon>Ostracoda</taxon>
        <taxon>Podocopa</taxon>
        <taxon>Podocopida</taxon>
        <taxon>Cytherocopina</taxon>
        <taxon>Cytheroidea</taxon>
        <taxon>Cytherideidae</taxon>
        <taxon>Cyprideis</taxon>
    </lineage>
</organism>
<proteinExistence type="predicted"/>
<dbReference type="AlphaFoldDB" id="A0A7R8WSZ1"/>
<reference evidence="1" key="1">
    <citation type="submission" date="2020-11" db="EMBL/GenBank/DDBJ databases">
        <authorList>
            <person name="Tran Van P."/>
        </authorList>
    </citation>
    <scope>NUCLEOTIDE SEQUENCE</scope>
</reference>
<name>A0A7R8WSZ1_9CRUS</name>
<gene>
    <name evidence="1" type="ORF">CTOB1V02_LOCUS12302</name>
</gene>
<feature type="non-terminal residue" evidence="1">
    <location>
        <position position="1"/>
    </location>
</feature>
<dbReference type="InterPro" id="IPR050111">
    <property type="entry name" value="C-type_lectin/snaclec_domain"/>
</dbReference>
<dbReference type="Gene3D" id="3.10.100.10">
    <property type="entry name" value="Mannose-Binding Protein A, subunit A"/>
    <property type="match status" value="1"/>
</dbReference>
<dbReference type="SMART" id="SM00034">
    <property type="entry name" value="CLECT"/>
    <property type="match status" value="1"/>
</dbReference>
<feature type="non-terminal residue" evidence="1">
    <location>
        <position position="322"/>
    </location>
</feature>
<dbReference type="InterPro" id="IPR016187">
    <property type="entry name" value="CTDL_fold"/>
</dbReference>
<dbReference type="InterPro" id="IPR016186">
    <property type="entry name" value="C-type_lectin-like/link_sf"/>
</dbReference>
<protein>
    <submittedName>
        <fullName evidence="1">Uncharacterized protein</fullName>
    </submittedName>
</protein>
<dbReference type="PANTHER" id="PTHR22803">
    <property type="entry name" value="MANNOSE, PHOSPHOLIPASE, LECTIN RECEPTOR RELATED"/>
    <property type="match status" value="1"/>
</dbReference>
<dbReference type="InterPro" id="IPR001304">
    <property type="entry name" value="C-type_lectin-like"/>
</dbReference>